<dbReference type="AlphaFoldDB" id="A0A7M1SQK4"/>
<dbReference type="RefSeq" id="WP_193496328.1">
    <property type="nucleotide sequence ID" value="NZ_CP063169.1"/>
</dbReference>
<sequence length="191" mass="21000">MIINRTHPAPSVRSDLVRTGIRIFGHVGFGIGLREIAAEAGVTAGSVTYHFGGKAGLRSACDRQVLDDTRVHLPMVVSSGEREVRLRGNSRTHLHNLRYLMRSLAESTALVEPLIDLLLESTRTEVLAHYQTDQPDPDEVDAAATRVIRRALGVAMLDHALAAPHTAEDLRVQLTAWRDIARGILESDRSE</sequence>
<reference evidence="3 4" key="1">
    <citation type="submission" date="2020-10" db="EMBL/GenBank/DDBJ databases">
        <title>Haloactinobacterium sp. RN3S43, a bacterium isolated from saline soil.</title>
        <authorList>
            <person name="Sun J.-Q."/>
        </authorList>
    </citation>
    <scope>NUCLEOTIDE SEQUENCE [LARGE SCALE GENOMIC DNA]</scope>
    <source>
        <strain evidence="3 4">RN3S43</strain>
    </source>
</reference>
<dbReference type="InterPro" id="IPR009057">
    <property type="entry name" value="Homeodomain-like_sf"/>
</dbReference>
<keyword evidence="4" id="KW-1185">Reference proteome</keyword>
<evidence type="ECO:0000256" key="1">
    <source>
        <dbReference type="ARBA" id="ARBA00023125"/>
    </source>
</evidence>
<dbReference type="EMBL" id="CP063169">
    <property type="protein sequence ID" value="QOR69735.1"/>
    <property type="molecule type" value="Genomic_DNA"/>
</dbReference>
<dbReference type="Gene3D" id="1.10.357.10">
    <property type="entry name" value="Tetracycline Repressor, domain 2"/>
    <property type="match status" value="1"/>
</dbReference>
<protein>
    <submittedName>
        <fullName evidence="3">TetR/AcrR family transcriptional regulator</fullName>
    </submittedName>
</protein>
<evidence type="ECO:0000313" key="4">
    <source>
        <dbReference type="Proteomes" id="UP000593758"/>
    </source>
</evidence>
<dbReference type="KEGG" id="halt:IM660_13810"/>
<evidence type="ECO:0000259" key="2">
    <source>
        <dbReference type="Pfam" id="PF00440"/>
    </source>
</evidence>
<keyword evidence="1" id="KW-0238">DNA-binding</keyword>
<gene>
    <name evidence="3" type="ORF">IM660_13810</name>
</gene>
<name>A0A7M1SQK4_9MICO</name>
<evidence type="ECO:0000313" key="3">
    <source>
        <dbReference type="EMBL" id="QOR69735.1"/>
    </source>
</evidence>
<accession>A0A7M1SQK4</accession>
<dbReference type="SUPFAM" id="SSF46689">
    <property type="entry name" value="Homeodomain-like"/>
    <property type="match status" value="1"/>
</dbReference>
<organism evidence="3 4">
    <name type="scientific">Ruania alkalisoli</name>
    <dbReference type="NCBI Taxonomy" id="2779775"/>
    <lineage>
        <taxon>Bacteria</taxon>
        <taxon>Bacillati</taxon>
        <taxon>Actinomycetota</taxon>
        <taxon>Actinomycetes</taxon>
        <taxon>Micrococcales</taxon>
        <taxon>Ruaniaceae</taxon>
        <taxon>Ruania</taxon>
    </lineage>
</organism>
<dbReference type="Proteomes" id="UP000593758">
    <property type="component" value="Chromosome"/>
</dbReference>
<proteinExistence type="predicted"/>
<feature type="domain" description="HTH tetR-type" evidence="2">
    <location>
        <begin position="18"/>
        <end position="60"/>
    </location>
</feature>
<dbReference type="Pfam" id="PF00440">
    <property type="entry name" value="TetR_N"/>
    <property type="match status" value="1"/>
</dbReference>
<dbReference type="GO" id="GO:0003677">
    <property type="term" value="F:DNA binding"/>
    <property type="evidence" value="ECO:0007669"/>
    <property type="project" value="UniProtKB-KW"/>
</dbReference>
<dbReference type="InterPro" id="IPR001647">
    <property type="entry name" value="HTH_TetR"/>
</dbReference>